<dbReference type="Pfam" id="PF20399">
    <property type="entry name" value="PH_20"/>
    <property type="match status" value="1"/>
</dbReference>
<accession>A0AAN6KGG6</accession>
<protein>
    <recommendedName>
        <fullName evidence="3">PH domain-containing protein</fullName>
    </recommendedName>
</protein>
<dbReference type="PANTHER" id="PTHR31941">
    <property type="entry name" value="CYTOSKELETAL SIGNALING PROTEIN SLM1"/>
    <property type="match status" value="1"/>
</dbReference>
<feature type="compositionally biased region" description="Acidic residues" evidence="2">
    <location>
        <begin position="1018"/>
        <end position="1044"/>
    </location>
</feature>
<dbReference type="EMBL" id="JAUJLE010000114">
    <property type="protein sequence ID" value="KAK0980965.1"/>
    <property type="molecule type" value="Genomic_DNA"/>
</dbReference>
<evidence type="ECO:0000256" key="2">
    <source>
        <dbReference type="SAM" id="MobiDB-lite"/>
    </source>
</evidence>
<reference evidence="4" key="1">
    <citation type="submission" date="2023-06" db="EMBL/GenBank/DDBJ databases">
        <title>Black Yeasts Isolated from many extreme environments.</title>
        <authorList>
            <person name="Coleine C."/>
            <person name="Stajich J.E."/>
            <person name="Selbmann L."/>
        </authorList>
    </citation>
    <scope>NUCLEOTIDE SEQUENCE</scope>
    <source>
        <strain evidence="4">CCFEE 5200</strain>
    </source>
</reference>
<dbReference type="SUPFAM" id="SSF103657">
    <property type="entry name" value="BAR/IMD domain-like"/>
    <property type="match status" value="1"/>
</dbReference>
<evidence type="ECO:0000313" key="5">
    <source>
        <dbReference type="Proteomes" id="UP001175353"/>
    </source>
</evidence>
<feature type="region of interest" description="Disordered" evidence="2">
    <location>
        <begin position="1"/>
        <end position="26"/>
    </location>
</feature>
<feature type="region of interest" description="Disordered" evidence="2">
    <location>
        <begin position="519"/>
        <end position="550"/>
    </location>
</feature>
<dbReference type="AlphaFoldDB" id="A0AAN6KGG6"/>
<dbReference type="InterPro" id="IPR011993">
    <property type="entry name" value="PH-like_dom_sf"/>
</dbReference>
<dbReference type="PANTHER" id="PTHR31941:SF1">
    <property type="entry name" value="CYTOSKELETAL SIGNALING PROTEIN SLM1"/>
    <property type="match status" value="1"/>
</dbReference>
<dbReference type="Proteomes" id="UP001175353">
    <property type="component" value="Unassembled WGS sequence"/>
</dbReference>
<evidence type="ECO:0000259" key="3">
    <source>
        <dbReference type="PROSITE" id="PS50003"/>
    </source>
</evidence>
<feature type="domain" description="PH" evidence="3">
    <location>
        <begin position="303"/>
        <end position="411"/>
    </location>
</feature>
<evidence type="ECO:0000313" key="4">
    <source>
        <dbReference type="EMBL" id="KAK0980965.1"/>
    </source>
</evidence>
<dbReference type="InterPro" id="IPR046868">
    <property type="entry name" value="BAR_4"/>
</dbReference>
<evidence type="ECO:0000256" key="1">
    <source>
        <dbReference type="ARBA" id="ARBA00022553"/>
    </source>
</evidence>
<sequence length="1078" mass="118017">MSAFSQQTTLPTRGAPNNSTDDMDEAIPDEDASEATKLFNERLSAWRHACGYLVDYISATEKMQQSQGKEYEKVLKTVSHPLKEGHHFDQSLGGVAGMFDNIRSNTSGISNSHYDTAKTLKSSVLPIFERLHTELKHKAKELTKGAGKGAKTVDKSRQVSQKHIELLGQHTAAYDSTGGYLKAAEDPYILQRQVYHRLSRQVLEENNTRDDVLAVQNSFAHFEAHVVQTFQNGMAQFNQVVTNQAEQTRSMYGDMIGTTQRMPVDFEWNGFVKRNSNVLIDPSAPKRAVENIAFPNQDHRSTQPLIAGSLERRGKMLKRYDTGFYVVTPSKYLHEFKTDDDFAKDPSPENSLYLPDSLIGAVDGVNFAVKGKDASKGSIGSKLSMAHEFQFKAHTPQDAQRWHDIISSVAGQTTMERPEGSAPSSPVASRNDTAPGAAGNTTGSPSGNTMASPMGNTMASPSGYSAAEREGAGNEHGVWANEKSTIGHEGFDRASSFSPTPTYSDPASDQSMIVKMADSKELPETAPSTPSSRREEIGSRTGKDRRCPFCGLPFTSSSLGRHLDLYIKPRNPKPPDGVHHVDEIKKLRGSITRRQPKTSLKPGANVNISGWRQESEESTAQTRSGSQTASKADMKITDGSPVTSPVHLKESENMHTSFNVANWQATGVINDLPPRAPTRNNGATPTGQAQRLDAMRRDAAGARIQRPEYDSEHISKLEEDAEVGRAAELALREVLGSLEAAKRKVEPKEIFPGVDFFSLAYPGLCLAILPAPPTLFSATPFAGADTWSLSPPGQKQYDALSRHLNQAYTSAGGPDQFPDSVIFRYSAHASGAYEHWQTLSGVERAAAWNLEVCRAFARAQEQQERVQRENEPAKTRIRHLEAEYERLSRCQLPREYLLHPPNTLPTSSAIVKELGSAHSTTTAAEADYDVDDLLNRWRTTARATKRSQPLPYAPPRNAGSAAIYTERPSDRPLQADILLNGSVFGVNGAMPRTTDPTRGRDPGVEYEVPSHPGAIVSVEDEGDEDGDHDDEVDVDADGEVEDGETGLAHEPTSRRALVRQKRSGVGGARQSPRVPMKP</sequence>
<feature type="region of interest" description="Disordered" evidence="2">
    <location>
        <begin position="412"/>
        <end position="474"/>
    </location>
</feature>
<dbReference type="Pfam" id="PF20400">
    <property type="entry name" value="BAR_4"/>
    <property type="match status" value="1"/>
</dbReference>
<dbReference type="PROSITE" id="PS50003">
    <property type="entry name" value="PH_DOMAIN"/>
    <property type="match status" value="1"/>
</dbReference>
<proteinExistence type="predicted"/>
<dbReference type="InterPro" id="IPR001849">
    <property type="entry name" value="PH_domain"/>
</dbReference>
<dbReference type="SMART" id="SM00233">
    <property type="entry name" value="PH"/>
    <property type="match status" value="1"/>
</dbReference>
<gene>
    <name evidence="4" type="ORF">LTR91_012093</name>
</gene>
<dbReference type="SUPFAM" id="SSF50729">
    <property type="entry name" value="PH domain-like"/>
    <property type="match status" value="1"/>
</dbReference>
<feature type="compositionally biased region" description="Polar residues" evidence="2">
    <location>
        <begin position="1"/>
        <end position="20"/>
    </location>
</feature>
<dbReference type="CDD" id="cd13311">
    <property type="entry name" value="PH_Slm1"/>
    <property type="match status" value="1"/>
</dbReference>
<feature type="compositionally biased region" description="Basic and acidic residues" evidence="2">
    <location>
        <begin position="532"/>
        <end position="547"/>
    </location>
</feature>
<dbReference type="Gene3D" id="2.30.29.30">
    <property type="entry name" value="Pleckstrin-homology domain (PH domain)/Phosphotyrosine-binding domain (PTB)"/>
    <property type="match status" value="1"/>
</dbReference>
<feature type="compositionally biased region" description="Polar residues" evidence="2">
    <location>
        <begin position="606"/>
        <end position="630"/>
    </location>
</feature>
<feature type="compositionally biased region" description="Polar residues" evidence="2">
    <location>
        <begin position="439"/>
        <end position="463"/>
    </location>
</feature>
<dbReference type="InterPro" id="IPR043453">
    <property type="entry name" value="Slm1_PH"/>
</dbReference>
<comment type="caution">
    <text evidence="4">The sequence shown here is derived from an EMBL/GenBank/DDBJ whole genome shotgun (WGS) entry which is preliminary data.</text>
</comment>
<dbReference type="InterPro" id="IPR046869">
    <property type="entry name" value="SLM1/RGC1-like_PH"/>
</dbReference>
<keyword evidence="1" id="KW-0597">Phosphoprotein</keyword>
<name>A0AAN6KGG6_9PEZI</name>
<dbReference type="InterPro" id="IPR027267">
    <property type="entry name" value="AH/BAR_dom_sf"/>
</dbReference>
<feature type="region of interest" description="Disordered" evidence="2">
    <location>
        <begin position="988"/>
        <end position="1078"/>
    </location>
</feature>
<dbReference type="Gene3D" id="1.20.1270.60">
    <property type="entry name" value="Arfaptin homology (AH) domain/BAR domain"/>
    <property type="match status" value="1"/>
</dbReference>
<feature type="compositionally biased region" description="Polar residues" evidence="2">
    <location>
        <begin position="422"/>
        <end position="432"/>
    </location>
</feature>
<organism evidence="4 5">
    <name type="scientific">Friedmanniomyces endolithicus</name>
    <dbReference type="NCBI Taxonomy" id="329885"/>
    <lineage>
        <taxon>Eukaryota</taxon>
        <taxon>Fungi</taxon>
        <taxon>Dikarya</taxon>
        <taxon>Ascomycota</taxon>
        <taxon>Pezizomycotina</taxon>
        <taxon>Dothideomycetes</taxon>
        <taxon>Dothideomycetidae</taxon>
        <taxon>Mycosphaerellales</taxon>
        <taxon>Teratosphaeriaceae</taxon>
        <taxon>Friedmanniomyces</taxon>
    </lineage>
</organism>
<feature type="region of interest" description="Disordered" evidence="2">
    <location>
        <begin position="587"/>
        <end position="646"/>
    </location>
</feature>
<keyword evidence="5" id="KW-1185">Reference proteome</keyword>